<feature type="domain" description="Competence protein CoiA nuclease-like" evidence="1">
    <location>
        <begin position="68"/>
        <end position="211"/>
    </location>
</feature>
<organism evidence="3 4">
    <name type="scientific">Kurthia sibirica</name>
    <dbReference type="NCBI Taxonomy" id="202750"/>
    <lineage>
        <taxon>Bacteria</taxon>
        <taxon>Bacillati</taxon>
        <taxon>Bacillota</taxon>
        <taxon>Bacilli</taxon>
        <taxon>Bacillales</taxon>
        <taxon>Caryophanaceae</taxon>
        <taxon>Kurthia</taxon>
    </lineage>
</organism>
<dbReference type="OrthoDB" id="3784230at2"/>
<name>A0A2U3AMW4_9BACL</name>
<dbReference type="AlphaFoldDB" id="A0A2U3AMW4"/>
<evidence type="ECO:0000313" key="4">
    <source>
        <dbReference type="Proteomes" id="UP000245938"/>
    </source>
</evidence>
<dbReference type="InterPro" id="IPR057253">
    <property type="entry name" value="CoiA-like_N"/>
</dbReference>
<dbReference type="Pfam" id="PF25164">
    <property type="entry name" value="CoiA_N"/>
    <property type="match status" value="1"/>
</dbReference>
<evidence type="ECO:0000313" key="3">
    <source>
        <dbReference type="EMBL" id="PWI25851.1"/>
    </source>
</evidence>
<dbReference type="RefSeq" id="WP_109305607.1">
    <property type="nucleotide sequence ID" value="NZ_BJUF01000025.1"/>
</dbReference>
<evidence type="ECO:0000259" key="1">
    <source>
        <dbReference type="Pfam" id="PF06054"/>
    </source>
</evidence>
<reference evidence="3 4" key="1">
    <citation type="submission" date="2018-05" db="EMBL/GenBank/DDBJ databases">
        <title>Kurthia sibirica genome sequence.</title>
        <authorList>
            <person name="Maclea K.S."/>
            <person name="Goen A.E."/>
        </authorList>
    </citation>
    <scope>NUCLEOTIDE SEQUENCE [LARGE SCALE GENOMIC DNA]</scope>
    <source>
        <strain evidence="3 4">ATCC 49154</strain>
    </source>
</reference>
<dbReference type="Pfam" id="PF06054">
    <property type="entry name" value="CoiA_nuc"/>
    <property type="match status" value="1"/>
</dbReference>
<accession>A0A2U3AMW4</accession>
<feature type="domain" description="Competence protein CoiA-like N-terminal" evidence="2">
    <location>
        <begin position="17"/>
        <end position="63"/>
    </location>
</feature>
<gene>
    <name evidence="3" type="ORF">DEX24_06510</name>
</gene>
<keyword evidence="4" id="KW-1185">Reference proteome</keyword>
<dbReference type="Proteomes" id="UP000245938">
    <property type="component" value="Unassembled WGS sequence"/>
</dbReference>
<protein>
    <recommendedName>
        <fullName evidence="5">Competence protein CoiA</fullName>
    </recommendedName>
</protein>
<evidence type="ECO:0008006" key="5">
    <source>
        <dbReference type="Google" id="ProtNLM"/>
    </source>
</evidence>
<dbReference type="InterPro" id="IPR010330">
    <property type="entry name" value="CoiA_nuc"/>
</dbReference>
<dbReference type="EMBL" id="QFVR01000006">
    <property type="protein sequence ID" value="PWI25851.1"/>
    <property type="molecule type" value="Genomic_DNA"/>
</dbReference>
<evidence type="ECO:0000259" key="2">
    <source>
        <dbReference type="Pfam" id="PF25164"/>
    </source>
</evidence>
<dbReference type="InterPro" id="IPR021176">
    <property type="entry name" value="Competence-induced_CoiA"/>
</dbReference>
<sequence>MLTALNAKKQIVRLTYSSSKEKLRELRNKEFFYCPACKQPLTLKIGDVITPHFAHIKNNDCSTFAEGESEQHILGKHQLYNWLKNQSMLVNLEQFIPEIKQRPDLIVKHGAILTPIEFQCSSIAQSLVRKRSEGYKKVDLQPVWLPVSKGRFYKGLQKIQLSPFYSQFIEGQRLITYEPKNNYFHHYEHIIPIRGISYLANCKSVHASIQKFPFIQMKHYTLKDCYDFYHRWQLEKLHYIKQKIHYNRQGIREPFLKACYDAQKSPLALPNWIGIPTFKQRPKHAVEWQLIIVNKLKKTTSNLQRLPHDFIDVFLSEHKNFQITAQEVRTYLLFLSCYNPQLIHEDIKINSIIEEIYSQYVALKFDN</sequence>
<dbReference type="PIRSF" id="PIRSF007487">
    <property type="entry name" value="Competence-induced_CoiA_bac"/>
    <property type="match status" value="1"/>
</dbReference>
<proteinExistence type="predicted"/>
<comment type="caution">
    <text evidence="3">The sequence shown here is derived from an EMBL/GenBank/DDBJ whole genome shotgun (WGS) entry which is preliminary data.</text>
</comment>